<name>A0A8S3FSF5_9BILA</name>
<evidence type="ECO:0000256" key="1">
    <source>
        <dbReference type="SAM" id="Coils"/>
    </source>
</evidence>
<gene>
    <name evidence="2" type="ORF">GIL414_LOCUS64357</name>
</gene>
<feature type="non-terminal residue" evidence="2">
    <location>
        <position position="1"/>
    </location>
</feature>
<comment type="caution">
    <text evidence="2">The sequence shown here is derived from an EMBL/GenBank/DDBJ whole genome shotgun (WGS) entry which is preliminary data.</text>
</comment>
<feature type="coiled-coil region" evidence="1">
    <location>
        <begin position="195"/>
        <end position="294"/>
    </location>
</feature>
<dbReference type="EMBL" id="CAJOBJ010276574">
    <property type="protein sequence ID" value="CAF5138445.1"/>
    <property type="molecule type" value="Genomic_DNA"/>
</dbReference>
<organism evidence="2 3">
    <name type="scientific">Rotaria magnacalcarata</name>
    <dbReference type="NCBI Taxonomy" id="392030"/>
    <lineage>
        <taxon>Eukaryota</taxon>
        <taxon>Metazoa</taxon>
        <taxon>Spiralia</taxon>
        <taxon>Gnathifera</taxon>
        <taxon>Rotifera</taxon>
        <taxon>Eurotatoria</taxon>
        <taxon>Bdelloidea</taxon>
        <taxon>Philodinida</taxon>
        <taxon>Philodinidae</taxon>
        <taxon>Rotaria</taxon>
    </lineage>
</organism>
<evidence type="ECO:0000313" key="3">
    <source>
        <dbReference type="Proteomes" id="UP000681720"/>
    </source>
</evidence>
<evidence type="ECO:0000313" key="2">
    <source>
        <dbReference type="EMBL" id="CAF5138445.1"/>
    </source>
</evidence>
<sequence length="353" mass="40928">MNDIFTLDQAAQQILNQIINERQDFNQQYEALEKQNEDLRSESTTNLETIKDSYVNAIDELNKELNSMKEQFELVAAEKQFLTSELVSRSMAVNGDQIKESIDFASVNAIAEIPLQRTAPVSEQDNEELLQLRENFAILTSQYAQLSESNRAWQEFHQSQVNDFRTKIQDCIQIDGDLSFDAIVQKLVNEITAEREYSNERYQALERVYNDLQSESVQNKQEHLLLKEQFEQVLRDKQSLMGQIENESIMNNHERDTQTIELLNTKLMEQQSEISQLQQNLDSLTAQLDETNHSRQQSELTQLCSLKSILPHSTKMSLDELTQEIISYVNHLTNEMNSLKEKTVLSDEDSQHD</sequence>
<dbReference type="AlphaFoldDB" id="A0A8S3FSF5"/>
<accession>A0A8S3FSF5</accession>
<reference evidence="2" key="1">
    <citation type="submission" date="2021-02" db="EMBL/GenBank/DDBJ databases">
        <authorList>
            <person name="Nowell W R."/>
        </authorList>
    </citation>
    <scope>NUCLEOTIDE SEQUENCE</scope>
</reference>
<keyword evidence="1" id="KW-0175">Coiled coil</keyword>
<dbReference type="Proteomes" id="UP000681720">
    <property type="component" value="Unassembled WGS sequence"/>
</dbReference>
<proteinExistence type="predicted"/>
<feature type="coiled-coil region" evidence="1">
    <location>
        <begin position="15"/>
        <end position="78"/>
    </location>
</feature>
<protein>
    <submittedName>
        <fullName evidence="2">Uncharacterized protein</fullName>
    </submittedName>
</protein>